<dbReference type="STRING" id="572478.Vdis_1189"/>
<dbReference type="Proteomes" id="UP000006681">
    <property type="component" value="Chromosome"/>
</dbReference>
<reference evidence="2" key="2">
    <citation type="journal article" date="2010" name="Stand. Genomic Sci.">
        <title>Complete genome sequence of Vulcanisaeta distributa type strain (IC-017T).</title>
        <authorList>
            <person name="Mavromatis K."/>
            <person name="Sikorski J."/>
            <person name="Pabst E."/>
            <person name="Teshima H."/>
            <person name="Lapidus A."/>
            <person name="Lucas S."/>
            <person name="Nolan M."/>
            <person name="Glavina Del Rio T."/>
            <person name="Cheng J."/>
            <person name="Bruce D."/>
            <person name="Goodwin L."/>
            <person name="Pitluck S."/>
            <person name="Liolios K."/>
            <person name="Ivanova N."/>
            <person name="Mikhailova N."/>
            <person name="Pati A."/>
            <person name="Chen A."/>
            <person name="Palaniappan K."/>
            <person name="Land M."/>
            <person name="Hauser L."/>
            <person name="Chang Y."/>
            <person name="Jeffries C."/>
            <person name="Rohde M."/>
            <person name="Spring S."/>
            <person name="Goker M."/>
            <person name="Wirth R."/>
            <person name="Woyke T."/>
            <person name="Bristow J."/>
            <person name="Eisen J."/>
            <person name="Markowitz V."/>
            <person name="Hugenholtz P."/>
            <person name="Klenk H."/>
            <person name="Kyrpides N."/>
        </authorList>
    </citation>
    <scope>NUCLEOTIDE SEQUENCE [LARGE SCALE GENOMIC DNA]</scope>
    <source>
        <strain evidence="2">DSM 14429 / JCM 11212 / NBRC 100878 / IC-017</strain>
    </source>
</reference>
<protein>
    <submittedName>
        <fullName evidence="1">Uncharacterized protein</fullName>
    </submittedName>
</protein>
<dbReference type="RefSeq" id="WP_013336300.1">
    <property type="nucleotide sequence ID" value="NC_014537.1"/>
</dbReference>
<evidence type="ECO:0000313" key="2">
    <source>
        <dbReference type="Proteomes" id="UP000006681"/>
    </source>
</evidence>
<dbReference type="KEGG" id="vdi:Vdis_1189"/>
<organism evidence="1 2">
    <name type="scientific">Vulcanisaeta distributa (strain DSM 14429 / JCM 11212 / NBRC 100878 / IC-017)</name>
    <dbReference type="NCBI Taxonomy" id="572478"/>
    <lineage>
        <taxon>Archaea</taxon>
        <taxon>Thermoproteota</taxon>
        <taxon>Thermoprotei</taxon>
        <taxon>Thermoproteales</taxon>
        <taxon>Thermoproteaceae</taxon>
        <taxon>Vulcanisaeta</taxon>
    </lineage>
</organism>
<proteinExistence type="predicted"/>
<reference evidence="1 2" key="1">
    <citation type="journal article" date="2010" name="Stand. Genomic Sci.">
        <title>Complete genome sequence of Vulcanisaeta distributa type strain (IC-017).</title>
        <authorList>
            <person name="Mavromatis K."/>
            <person name="Sikorski J."/>
            <person name="Pabst E."/>
            <person name="Teshima H."/>
            <person name="Lapidus A."/>
            <person name="Lucas S."/>
            <person name="Nolan M."/>
            <person name="Glavina Del Rio T."/>
            <person name="Cheng J.F."/>
            <person name="Bruce D."/>
            <person name="Goodwin L."/>
            <person name="Pitluck S."/>
            <person name="Liolios K."/>
            <person name="Ivanova N."/>
            <person name="Mikhailova N."/>
            <person name="Pati A."/>
            <person name="Chen A."/>
            <person name="Palaniappan K."/>
            <person name="Land M."/>
            <person name="Hauser L."/>
            <person name="Chang Y.J."/>
            <person name="Jeffries C.D."/>
            <person name="Rohde M."/>
            <person name="Spring S."/>
            <person name="Goker M."/>
            <person name="Wirth R."/>
            <person name="Woyke T."/>
            <person name="Bristow J."/>
            <person name="Eisen J.A."/>
            <person name="Markowitz V."/>
            <person name="Hugenholtz P."/>
            <person name="Klenk H.P."/>
            <person name="Kyrpides N.C."/>
        </authorList>
    </citation>
    <scope>NUCLEOTIDE SEQUENCE [LARGE SCALE GENOMIC DNA]</scope>
    <source>
        <strain evidence="2">DSM 14429 / JCM 11212 / NBRC 100878 / IC-017</strain>
    </source>
</reference>
<dbReference type="GeneID" id="55648301"/>
<keyword evidence="2" id="KW-1185">Reference proteome</keyword>
<sequence length="58" mass="6422">MGELDELIIKFLRDRLGQDAELAIKLYMAYKEGGRRGIIKAINEELSKVGVEVGEGEG</sequence>
<dbReference type="EMBL" id="CP002100">
    <property type="protein sequence ID" value="ADN50575.1"/>
    <property type="molecule type" value="Genomic_DNA"/>
</dbReference>
<dbReference type="HOGENOM" id="CLU_2968651_0_0_2"/>
<dbReference type="eggNOG" id="arCOG13843">
    <property type="taxonomic scope" value="Archaea"/>
</dbReference>
<evidence type="ECO:0000313" key="1">
    <source>
        <dbReference type="EMBL" id="ADN50575.1"/>
    </source>
</evidence>
<gene>
    <name evidence="1" type="ordered locus">Vdis_1189</name>
</gene>
<dbReference type="AlphaFoldDB" id="E1QR05"/>
<name>E1QR05_VULDI</name>
<dbReference type="OrthoDB" id="27183at2157"/>
<accession>E1QR05</accession>